<protein>
    <submittedName>
        <fullName evidence="5">AraC family transcriptional regulator</fullName>
    </submittedName>
</protein>
<dbReference type="Pfam" id="PF02311">
    <property type="entry name" value="AraC_binding"/>
    <property type="match status" value="1"/>
</dbReference>
<dbReference type="InterPro" id="IPR018062">
    <property type="entry name" value="HTH_AraC-typ_CS"/>
</dbReference>
<dbReference type="AlphaFoldDB" id="A0A494Y8T5"/>
<dbReference type="InterPro" id="IPR003313">
    <property type="entry name" value="AraC-bd"/>
</dbReference>
<dbReference type="RefSeq" id="WP_120975259.1">
    <property type="nucleotide sequence ID" value="NZ_RBZM01000003.1"/>
</dbReference>
<evidence type="ECO:0000256" key="3">
    <source>
        <dbReference type="ARBA" id="ARBA00023163"/>
    </source>
</evidence>
<dbReference type="InterPro" id="IPR037923">
    <property type="entry name" value="HTH-like"/>
</dbReference>
<dbReference type="InterPro" id="IPR009057">
    <property type="entry name" value="Homeodomain-like_sf"/>
</dbReference>
<gene>
    <name evidence="5" type="ORF">D7Z26_06565</name>
</gene>
<keyword evidence="1" id="KW-0805">Transcription regulation</keyword>
<dbReference type="GO" id="GO:0043565">
    <property type="term" value="F:sequence-specific DNA binding"/>
    <property type="evidence" value="ECO:0007669"/>
    <property type="project" value="InterPro"/>
</dbReference>
<dbReference type="GO" id="GO:0003700">
    <property type="term" value="F:DNA-binding transcription factor activity"/>
    <property type="evidence" value="ECO:0007669"/>
    <property type="project" value="InterPro"/>
</dbReference>
<dbReference type="PRINTS" id="PR00032">
    <property type="entry name" value="HTHARAC"/>
</dbReference>
<dbReference type="EMBL" id="RBZM01000003">
    <property type="protein sequence ID" value="RKP56292.1"/>
    <property type="molecule type" value="Genomic_DNA"/>
</dbReference>
<keyword evidence="3" id="KW-0804">Transcription</keyword>
<dbReference type="PROSITE" id="PS00041">
    <property type="entry name" value="HTH_ARAC_FAMILY_1"/>
    <property type="match status" value="1"/>
</dbReference>
<dbReference type="SUPFAM" id="SSF46689">
    <property type="entry name" value="Homeodomain-like"/>
    <property type="match status" value="1"/>
</dbReference>
<dbReference type="PROSITE" id="PS01124">
    <property type="entry name" value="HTH_ARAC_FAMILY_2"/>
    <property type="match status" value="1"/>
</dbReference>
<reference evidence="5 6" key="1">
    <citation type="submission" date="2018-10" db="EMBL/GenBank/DDBJ databases">
        <title>Cohnella sp. M2MS4P-1, whole genome shotgun sequence.</title>
        <authorList>
            <person name="Tuo L."/>
        </authorList>
    </citation>
    <scope>NUCLEOTIDE SEQUENCE [LARGE SCALE GENOMIC DNA]</scope>
    <source>
        <strain evidence="5 6">M2MS4P-1</strain>
    </source>
</reference>
<evidence type="ECO:0000313" key="6">
    <source>
        <dbReference type="Proteomes" id="UP000282076"/>
    </source>
</evidence>
<dbReference type="InterPro" id="IPR020449">
    <property type="entry name" value="Tscrpt_reg_AraC-type_HTH"/>
</dbReference>
<evidence type="ECO:0000256" key="2">
    <source>
        <dbReference type="ARBA" id="ARBA00023125"/>
    </source>
</evidence>
<proteinExistence type="predicted"/>
<dbReference type="SUPFAM" id="SSF51215">
    <property type="entry name" value="Regulatory protein AraC"/>
    <property type="match status" value="1"/>
</dbReference>
<dbReference type="Gene3D" id="1.10.10.60">
    <property type="entry name" value="Homeodomain-like"/>
    <property type="match status" value="1"/>
</dbReference>
<keyword evidence="6" id="KW-1185">Reference proteome</keyword>
<dbReference type="PANTHER" id="PTHR43280:SF27">
    <property type="entry name" value="TRANSCRIPTIONAL REGULATOR MTLR"/>
    <property type="match status" value="1"/>
</dbReference>
<dbReference type="Pfam" id="PF12833">
    <property type="entry name" value="HTH_18"/>
    <property type="match status" value="1"/>
</dbReference>
<organism evidence="5 6">
    <name type="scientific">Cohnella endophytica</name>
    <dbReference type="NCBI Taxonomy" id="2419778"/>
    <lineage>
        <taxon>Bacteria</taxon>
        <taxon>Bacillati</taxon>
        <taxon>Bacillota</taxon>
        <taxon>Bacilli</taxon>
        <taxon>Bacillales</taxon>
        <taxon>Paenibacillaceae</taxon>
        <taxon>Cohnella</taxon>
    </lineage>
</organism>
<dbReference type="SMART" id="SM00342">
    <property type="entry name" value="HTH_ARAC"/>
    <property type="match status" value="1"/>
</dbReference>
<name>A0A494Y8T5_9BACL</name>
<feature type="domain" description="HTH araC/xylS-type" evidence="4">
    <location>
        <begin position="192"/>
        <end position="293"/>
    </location>
</feature>
<dbReference type="InterPro" id="IPR014710">
    <property type="entry name" value="RmlC-like_jellyroll"/>
</dbReference>
<comment type="caution">
    <text evidence="5">The sequence shown here is derived from an EMBL/GenBank/DDBJ whole genome shotgun (WGS) entry which is preliminary data.</text>
</comment>
<dbReference type="OrthoDB" id="145012at2"/>
<evidence type="ECO:0000256" key="1">
    <source>
        <dbReference type="ARBA" id="ARBA00023015"/>
    </source>
</evidence>
<dbReference type="Proteomes" id="UP000282076">
    <property type="component" value="Unassembled WGS sequence"/>
</dbReference>
<evidence type="ECO:0000313" key="5">
    <source>
        <dbReference type="EMBL" id="RKP56292.1"/>
    </source>
</evidence>
<dbReference type="Gene3D" id="2.60.120.10">
    <property type="entry name" value="Jelly Rolls"/>
    <property type="match status" value="1"/>
</dbReference>
<evidence type="ECO:0000259" key="4">
    <source>
        <dbReference type="PROSITE" id="PS01124"/>
    </source>
</evidence>
<accession>A0A494Y8T5</accession>
<keyword evidence="2" id="KW-0238">DNA-binding</keyword>
<sequence>MNLPPVNIENIDIKLRFGNFVLNVLYVKFGYFLSSMPEHSHSQGSYELHYIPQGKGTLIAQDQSYPITPGTLFMTGPDIIHEQIPDFNDPMAEYCIFFEVLPGDSTPAINRNHIANDRLMSELLMSTPFWIGTDRENMMALFEMLASELSIQSVGFHHTVTNILEIIVIRLVRQYSLHTSSLHPVPLKTLDDSRLLTIENCFLYQYPSITLKKLADNLRLSTRQTERAVRKQYGISFSEKKAQVRMSAASRLLLSTELSIYAIAVQIGYTSQEQFSNAFKRYYGMTATQYKFKRI</sequence>
<dbReference type="InterPro" id="IPR018060">
    <property type="entry name" value="HTH_AraC"/>
</dbReference>
<dbReference type="PANTHER" id="PTHR43280">
    <property type="entry name" value="ARAC-FAMILY TRANSCRIPTIONAL REGULATOR"/>
    <property type="match status" value="1"/>
</dbReference>